<gene>
    <name evidence="1" type="ORF">ACFQO7_13130</name>
</gene>
<dbReference type="Proteomes" id="UP001596392">
    <property type="component" value="Unassembled WGS sequence"/>
</dbReference>
<keyword evidence="2" id="KW-1185">Reference proteome</keyword>
<sequence length="307" mass="33603">MTNFAPSGTQWTISHGDQTATVVEVGGGLRSYSVGGAEILDGYAESELCPAGAGQLLMPWPNRIRDGHYRHGGQALQLPLSEPSLHNAIHGLVRWLSWQPVRQEDGLLVVECVLEPQLGYPWRLALRVEYRLDERGLTVTHHVANRSADTAPFGVGTHPYLRIPGLPVDELTLTVPARTRLLVDGRMLPIGAAKVAGGEFDFTEPRRIGALELDTAFGDLVRDDEGGSTVTIGVPDGRAVHVWADRNFHWWQLFTAHTLTGERHRRAVAIEPMTCPPDAMRSGRDLIELAPDATWQGAWGIRADLGA</sequence>
<organism evidence="1 2">
    <name type="scientific">Catellatospora aurea</name>
    <dbReference type="NCBI Taxonomy" id="1337874"/>
    <lineage>
        <taxon>Bacteria</taxon>
        <taxon>Bacillati</taxon>
        <taxon>Actinomycetota</taxon>
        <taxon>Actinomycetes</taxon>
        <taxon>Micromonosporales</taxon>
        <taxon>Micromonosporaceae</taxon>
        <taxon>Catellatospora</taxon>
    </lineage>
</organism>
<dbReference type="EMBL" id="JBHTAC010000011">
    <property type="protein sequence ID" value="MFC7243421.1"/>
    <property type="molecule type" value="Genomic_DNA"/>
</dbReference>
<protein>
    <submittedName>
        <fullName evidence="1">Aldose 1-epimerase family protein</fullName>
    </submittedName>
</protein>
<name>A0ABW2GTU8_9ACTN</name>
<dbReference type="InterPro" id="IPR037480">
    <property type="entry name" value="YihR-like"/>
</dbReference>
<accession>A0ABW2GTU8</accession>
<dbReference type="InterPro" id="IPR008183">
    <property type="entry name" value="Aldose_1/G6P_1-epimerase"/>
</dbReference>
<dbReference type="Gene3D" id="2.70.98.10">
    <property type="match status" value="1"/>
</dbReference>
<dbReference type="CDD" id="cd09022">
    <property type="entry name" value="Aldose_epim_Ec_YihR"/>
    <property type="match status" value="1"/>
</dbReference>
<dbReference type="InterPro" id="IPR014718">
    <property type="entry name" value="GH-type_carb-bd"/>
</dbReference>
<dbReference type="SUPFAM" id="SSF74650">
    <property type="entry name" value="Galactose mutarotase-like"/>
    <property type="match status" value="1"/>
</dbReference>
<reference evidence="2" key="1">
    <citation type="journal article" date="2019" name="Int. J. Syst. Evol. Microbiol.">
        <title>The Global Catalogue of Microorganisms (GCM) 10K type strain sequencing project: providing services to taxonomists for standard genome sequencing and annotation.</title>
        <authorList>
            <consortium name="The Broad Institute Genomics Platform"/>
            <consortium name="The Broad Institute Genome Sequencing Center for Infectious Disease"/>
            <person name="Wu L."/>
            <person name="Ma J."/>
        </authorList>
    </citation>
    <scope>NUCLEOTIDE SEQUENCE [LARGE SCALE GENOMIC DNA]</scope>
    <source>
        <strain evidence="2">CGMCC 1.9106</strain>
    </source>
</reference>
<dbReference type="RefSeq" id="WP_376806616.1">
    <property type="nucleotide sequence ID" value="NZ_JBHTAC010000011.1"/>
</dbReference>
<dbReference type="Pfam" id="PF01263">
    <property type="entry name" value="Aldose_epim"/>
    <property type="match status" value="1"/>
</dbReference>
<proteinExistence type="predicted"/>
<dbReference type="InterPro" id="IPR011013">
    <property type="entry name" value="Gal_mutarotase_sf_dom"/>
</dbReference>
<comment type="caution">
    <text evidence="1">The sequence shown here is derived from an EMBL/GenBank/DDBJ whole genome shotgun (WGS) entry which is preliminary data.</text>
</comment>
<evidence type="ECO:0000313" key="2">
    <source>
        <dbReference type="Proteomes" id="UP001596392"/>
    </source>
</evidence>
<evidence type="ECO:0000313" key="1">
    <source>
        <dbReference type="EMBL" id="MFC7243421.1"/>
    </source>
</evidence>